<feature type="region of interest" description="Disordered" evidence="9">
    <location>
        <begin position="1"/>
        <end position="166"/>
    </location>
</feature>
<feature type="compositionally biased region" description="Polar residues" evidence="9">
    <location>
        <begin position="121"/>
        <end position="130"/>
    </location>
</feature>
<dbReference type="RefSeq" id="XP_019635620.1">
    <property type="nucleotide sequence ID" value="XM_019780061.1"/>
</dbReference>
<dbReference type="PANTHER" id="PTHR15186">
    <property type="entry name" value="RE48077P"/>
    <property type="match status" value="1"/>
</dbReference>
<evidence type="ECO:0000256" key="2">
    <source>
        <dbReference type="ARBA" id="ARBA00004325"/>
    </source>
</evidence>
<dbReference type="Proteomes" id="UP000515135">
    <property type="component" value="Unplaced"/>
</dbReference>
<feature type="compositionally biased region" description="Basic and acidic residues" evidence="9">
    <location>
        <begin position="70"/>
        <end position="79"/>
    </location>
</feature>
<evidence type="ECO:0000256" key="6">
    <source>
        <dbReference type="ARBA" id="ARBA00022989"/>
    </source>
</evidence>
<evidence type="ECO:0000256" key="5">
    <source>
        <dbReference type="ARBA" id="ARBA00022703"/>
    </source>
</evidence>
<evidence type="ECO:0000256" key="4">
    <source>
        <dbReference type="ARBA" id="ARBA00022692"/>
    </source>
</evidence>
<evidence type="ECO:0000256" key="1">
    <source>
        <dbReference type="ARBA" id="ARBA00004167"/>
    </source>
</evidence>
<dbReference type="Pfam" id="PF06553">
    <property type="entry name" value="BNIP3"/>
    <property type="match status" value="1"/>
</dbReference>
<dbReference type="GO" id="GO:0042802">
    <property type="term" value="F:identical protein binding"/>
    <property type="evidence" value="ECO:0007669"/>
    <property type="project" value="UniProtKB-ARBA"/>
</dbReference>
<dbReference type="InterPro" id="IPR010548">
    <property type="entry name" value="BNIP3"/>
</dbReference>
<dbReference type="GO" id="GO:0005741">
    <property type="term" value="C:mitochondrial outer membrane"/>
    <property type="evidence" value="ECO:0007669"/>
    <property type="project" value="TreeGrafter"/>
</dbReference>
<feature type="compositionally biased region" description="Low complexity" evidence="9">
    <location>
        <begin position="80"/>
        <end position="91"/>
    </location>
</feature>
<comment type="similarity">
    <text evidence="3">Belongs to the NIP3 family.</text>
</comment>
<evidence type="ECO:0000256" key="8">
    <source>
        <dbReference type="ARBA" id="ARBA00023136"/>
    </source>
</evidence>
<keyword evidence="6 10" id="KW-1133">Transmembrane helix</keyword>
<dbReference type="GeneID" id="109478491"/>
<keyword evidence="11" id="KW-1185">Reference proteome</keyword>
<proteinExistence type="inferred from homology"/>
<dbReference type="AlphaFoldDB" id="A0A6P4Z234"/>
<dbReference type="GO" id="GO:0005634">
    <property type="term" value="C:nucleus"/>
    <property type="evidence" value="ECO:0007669"/>
    <property type="project" value="TreeGrafter"/>
</dbReference>
<evidence type="ECO:0000256" key="7">
    <source>
        <dbReference type="ARBA" id="ARBA00023128"/>
    </source>
</evidence>
<evidence type="ECO:0000313" key="11">
    <source>
        <dbReference type="Proteomes" id="UP000515135"/>
    </source>
</evidence>
<keyword evidence="5" id="KW-0053">Apoptosis</keyword>
<name>A0A6P4Z234_BRABE</name>
<accession>A0A6P4Z234</accession>
<evidence type="ECO:0000256" key="3">
    <source>
        <dbReference type="ARBA" id="ARBA00007710"/>
    </source>
</evidence>
<dbReference type="OrthoDB" id="5857140at2759"/>
<organism evidence="11 12">
    <name type="scientific">Branchiostoma belcheri</name>
    <name type="common">Amphioxus</name>
    <dbReference type="NCBI Taxonomy" id="7741"/>
    <lineage>
        <taxon>Eukaryota</taxon>
        <taxon>Metazoa</taxon>
        <taxon>Chordata</taxon>
        <taxon>Cephalochordata</taxon>
        <taxon>Leptocardii</taxon>
        <taxon>Amphioxiformes</taxon>
        <taxon>Branchiostomatidae</taxon>
        <taxon>Branchiostoma</taxon>
    </lineage>
</organism>
<dbReference type="PANTHER" id="PTHR15186:SF5">
    <property type="entry name" value="BNIP3, ISOFORM A"/>
    <property type="match status" value="1"/>
</dbReference>
<feature type="compositionally biased region" description="Polar residues" evidence="9">
    <location>
        <begin position="54"/>
        <end position="64"/>
    </location>
</feature>
<keyword evidence="8 10" id="KW-0472">Membrane</keyword>
<dbReference type="GO" id="GO:0043065">
    <property type="term" value="P:positive regulation of apoptotic process"/>
    <property type="evidence" value="ECO:0007669"/>
    <property type="project" value="InterPro"/>
</dbReference>
<feature type="transmembrane region" description="Helical" evidence="10">
    <location>
        <begin position="187"/>
        <end position="210"/>
    </location>
</feature>
<evidence type="ECO:0000256" key="9">
    <source>
        <dbReference type="SAM" id="MobiDB-lite"/>
    </source>
</evidence>
<evidence type="ECO:0000256" key="10">
    <source>
        <dbReference type="SAM" id="Phobius"/>
    </source>
</evidence>
<reference evidence="12" key="1">
    <citation type="submission" date="2025-08" db="UniProtKB">
        <authorList>
            <consortium name="RefSeq"/>
        </authorList>
    </citation>
    <scope>IDENTIFICATION</scope>
    <source>
        <tissue evidence="12">Gonad</tissue>
    </source>
</reference>
<evidence type="ECO:0000313" key="12">
    <source>
        <dbReference type="RefSeq" id="XP_019635620.1"/>
    </source>
</evidence>
<dbReference type="KEGG" id="bbel:109478491"/>
<sequence>MAETSREVSEDNSGLNVGIMEGSRRMSGADNEDSWVELHYANSGDQQQQQQQQGTNGNLTSPHNGNMEKLLIEAQHESPRNSSRGSSSPRSPNSPPLPVNGSDHEMGSLNGSNGHSEKSQSETGSSNSASLPPLPERNTAEWIWDWSSRPEQNPPKDWEKKLKHPKHRLSMRHTKAMKSDAADFLTLYFKALVISHLAVLGIGIGIGIYLGHRHIGSSTF</sequence>
<comment type="subcellular location">
    <subcellularLocation>
        <location evidence="1">Membrane</location>
        <topology evidence="1">Single-pass membrane protein</topology>
    </subcellularLocation>
    <subcellularLocation>
        <location evidence="2">Mitochondrion membrane</location>
    </subcellularLocation>
</comment>
<gene>
    <name evidence="12" type="primary">LOC109478491</name>
</gene>
<keyword evidence="4 10" id="KW-0812">Transmembrane</keyword>
<protein>
    <submittedName>
        <fullName evidence="12">BCL2/adenovirus E1B 19 kDa protein-interacting protein 3-like isoform X1</fullName>
    </submittedName>
</protein>
<dbReference type="GO" id="GO:0097345">
    <property type="term" value="P:mitochondrial outer membrane permeabilization"/>
    <property type="evidence" value="ECO:0007669"/>
    <property type="project" value="TreeGrafter"/>
</dbReference>
<keyword evidence="7" id="KW-0496">Mitochondrion</keyword>